<organism evidence="1 2">
    <name type="scientific">Ravibacter arvi</name>
    <dbReference type="NCBI Taxonomy" id="2051041"/>
    <lineage>
        <taxon>Bacteria</taxon>
        <taxon>Pseudomonadati</taxon>
        <taxon>Bacteroidota</taxon>
        <taxon>Cytophagia</taxon>
        <taxon>Cytophagales</taxon>
        <taxon>Spirosomataceae</taxon>
        <taxon>Ravibacter</taxon>
    </lineage>
</organism>
<evidence type="ECO:0000313" key="2">
    <source>
        <dbReference type="Proteomes" id="UP001501508"/>
    </source>
</evidence>
<accession>A0ABP8M3V0</accession>
<keyword evidence="2" id="KW-1185">Reference proteome</keyword>
<gene>
    <name evidence="1" type="ORF">GCM10023091_30180</name>
</gene>
<reference evidence="2" key="1">
    <citation type="journal article" date="2019" name="Int. J. Syst. Evol. Microbiol.">
        <title>The Global Catalogue of Microorganisms (GCM) 10K type strain sequencing project: providing services to taxonomists for standard genome sequencing and annotation.</title>
        <authorList>
            <consortium name="The Broad Institute Genomics Platform"/>
            <consortium name="The Broad Institute Genome Sequencing Center for Infectious Disease"/>
            <person name="Wu L."/>
            <person name="Ma J."/>
        </authorList>
    </citation>
    <scope>NUCLEOTIDE SEQUENCE [LARGE SCALE GENOMIC DNA]</scope>
    <source>
        <strain evidence="2">JCM 31920</strain>
    </source>
</reference>
<dbReference type="RefSeq" id="WP_345030669.1">
    <property type="nucleotide sequence ID" value="NZ_BAABEY010000028.1"/>
</dbReference>
<evidence type="ECO:0000313" key="1">
    <source>
        <dbReference type="EMBL" id="GAA4442788.1"/>
    </source>
</evidence>
<dbReference type="Proteomes" id="UP001501508">
    <property type="component" value="Unassembled WGS sequence"/>
</dbReference>
<name>A0ABP8M3V0_9BACT</name>
<proteinExistence type="predicted"/>
<sequence>MKYKVYPTLLNTFARFERGLVTDQELLDRINRVPIPQTEAQARGVSFEDAVLKGVGEDLFDPDVIIRARHLLPSPMVATQVYCEYPIGDVLFYGFADVLGRSMAVDLKSTKSYSEQRFAEDHQNFYLPALQSRGVTTLRYIITDFSDLFTEEYDLQTDFSVQKRQILAFVDFLEQSRHLITDRRIFTA</sequence>
<comment type="caution">
    <text evidence="1">The sequence shown here is derived from an EMBL/GenBank/DDBJ whole genome shotgun (WGS) entry which is preliminary data.</text>
</comment>
<protein>
    <submittedName>
        <fullName evidence="1">Uncharacterized protein</fullName>
    </submittedName>
</protein>
<dbReference type="EMBL" id="BAABEY010000028">
    <property type="protein sequence ID" value="GAA4442788.1"/>
    <property type="molecule type" value="Genomic_DNA"/>
</dbReference>